<protein>
    <submittedName>
        <fullName evidence="1">Uncharacterized protein</fullName>
    </submittedName>
</protein>
<proteinExistence type="predicted"/>
<evidence type="ECO:0000313" key="1">
    <source>
        <dbReference type="EMBL" id="QFY43366.1"/>
    </source>
</evidence>
<dbReference type="InParanoid" id="A0A5Q0BNN6"/>
<organism evidence="1 2">
    <name type="scientific">Candidatus Methylospira mobilis</name>
    <dbReference type="NCBI Taxonomy" id="1808979"/>
    <lineage>
        <taxon>Bacteria</taxon>
        <taxon>Pseudomonadati</taxon>
        <taxon>Pseudomonadota</taxon>
        <taxon>Gammaproteobacteria</taxon>
        <taxon>Methylococcales</taxon>
        <taxon>Methylococcaceae</taxon>
        <taxon>Candidatus Methylospira</taxon>
    </lineage>
</organism>
<dbReference type="RefSeq" id="WP_153249348.1">
    <property type="nucleotide sequence ID" value="NZ_CP044205.1"/>
</dbReference>
<dbReference type="OrthoDB" id="7596417at2"/>
<keyword evidence="2" id="KW-1185">Reference proteome</keyword>
<reference evidence="1 2" key="1">
    <citation type="submission" date="2019-09" db="EMBL/GenBank/DDBJ databases">
        <title>Ecophysiology of the spiral-shaped methanotroph Methylospira mobilis as revealed by the complete genome sequence.</title>
        <authorList>
            <person name="Oshkin I.Y."/>
            <person name="Dedysh S.N."/>
            <person name="Miroshnikov K."/>
            <person name="Danilova O.V."/>
            <person name="Hakobyan A."/>
            <person name="Liesack W."/>
        </authorList>
    </citation>
    <scope>NUCLEOTIDE SEQUENCE [LARGE SCALE GENOMIC DNA]</scope>
    <source>
        <strain evidence="1 2">Shm1</strain>
    </source>
</reference>
<dbReference type="Proteomes" id="UP000325755">
    <property type="component" value="Chromosome"/>
</dbReference>
<dbReference type="EMBL" id="CP044205">
    <property type="protein sequence ID" value="QFY43366.1"/>
    <property type="molecule type" value="Genomic_DNA"/>
</dbReference>
<name>A0A5Q0BNN6_9GAMM</name>
<evidence type="ECO:0000313" key="2">
    <source>
        <dbReference type="Proteomes" id="UP000325755"/>
    </source>
</evidence>
<dbReference type="AlphaFoldDB" id="A0A5Q0BNN6"/>
<sequence length="128" mass="14041">MTIPMLCGCAALDAVKAEDTEQLLAAAGFKMNLAETPEKMAHARELTQFRLVPHEKEKAIVYVYADAENCRCVYTGDEAAYQRYQLLAVQKGLTEDQRSAAEVNDNTAVDWGMWGGGSGTGMMWGTGW</sequence>
<accession>A0A5Q0BNN6</accession>
<dbReference type="KEGG" id="mmob:F6R98_12685"/>
<gene>
    <name evidence="1" type="ORF">F6R98_12685</name>
</gene>